<dbReference type="InterPro" id="IPR018170">
    <property type="entry name" value="Aldo/ket_reductase_CS"/>
</dbReference>
<dbReference type="InterPro" id="IPR020471">
    <property type="entry name" value="AKR"/>
</dbReference>
<gene>
    <name evidence="6" type="ORF">DAPK24_035050</name>
</gene>
<reference evidence="6 7" key="1">
    <citation type="journal article" date="2023" name="Elife">
        <title>Identification of key yeast species and microbe-microbe interactions impacting larval growth of Drosophila in the wild.</title>
        <authorList>
            <person name="Mure A."/>
            <person name="Sugiura Y."/>
            <person name="Maeda R."/>
            <person name="Honda K."/>
            <person name="Sakurai N."/>
            <person name="Takahashi Y."/>
            <person name="Watada M."/>
            <person name="Katoh T."/>
            <person name="Gotoh A."/>
            <person name="Gotoh Y."/>
            <person name="Taniguchi I."/>
            <person name="Nakamura K."/>
            <person name="Hayashi T."/>
            <person name="Katayama T."/>
            <person name="Uemura T."/>
            <person name="Hattori Y."/>
        </authorList>
    </citation>
    <scope>NUCLEOTIDE SEQUENCE [LARGE SCALE GENOMIC DNA]</scope>
    <source>
        <strain evidence="6 7">PK-24</strain>
    </source>
</reference>
<dbReference type="GO" id="GO:0016616">
    <property type="term" value="F:oxidoreductase activity, acting on the CH-OH group of donors, NAD or NADP as acceptor"/>
    <property type="evidence" value="ECO:0007669"/>
    <property type="project" value="UniProtKB-ARBA"/>
</dbReference>
<dbReference type="InterPro" id="IPR023210">
    <property type="entry name" value="NADP_OxRdtase_dom"/>
</dbReference>
<dbReference type="AlphaFoldDB" id="A0AAV5R610"/>
<evidence type="ECO:0000313" key="7">
    <source>
        <dbReference type="Proteomes" id="UP001378960"/>
    </source>
</evidence>
<feature type="binding site" evidence="3">
    <location>
        <position position="125"/>
    </location>
    <ligand>
        <name>substrate</name>
    </ligand>
</feature>
<feature type="active site" description="Proton donor" evidence="2">
    <location>
        <position position="57"/>
    </location>
</feature>
<feature type="domain" description="NADP-dependent oxidoreductase" evidence="5">
    <location>
        <begin position="17"/>
        <end position="292"/>
    </location>
</feature>
<sequence length="312" mass="35411">MAFTLPKNNSGIPLLGIGSGTYYYKATADQPANPLLVKIFSTALKEGFIHLDSAECYKNDAELKETLDTILSTTDLKREDIFITDKYYAGDGTYTTHSTFSNPYERIKAFNKYLNTPYTDLYLLHAPFIKKESHGFDLKEAWKYMQQALDEGLVKQIGVSNFAVDDIEEIWDTTKSNPQVNQIEFNAFLQNQTPGIVDYCKSKNITVEAYSPLAPLISGDLTNGAGLKFIELIDELASKYKKTRTQILLKWVIERGIVPITTTSKLERFEEFKGIFDNWNLSAADVDAITKAGAEYKPSLRKYWNPEYSKYN</sequence>
<dbReference type="SUPFAM" id="SSF51430">
    <property type="entry name" value="NAD(P)-linked oxidoreductase"/>
    <property type="match status" value="1"/>
</dbReference>
<evidence type="ECO:0000259" key="5">
    <source>
        <dbReference type="Pfam" id="PF00248"/>
    </source>
</evidence>
<evidence type="ECO:0000256" key="2">
    <source>
        <dbReference type="PIRSR" id="PIRSR000097-1"/>
    </source>
</evidence>
<evidence type="ECO:0000313" key="6">
    <source>
        <dbReference type="EMBL" id="GMM46930.1"/>
    </source>
</evidence>
<dbReference type="Gene3D" id="3.20.20.100">
    <property type="entry name" value="NADP-dependent oxidoreductase domain"/>
    <property type="match status" value="1"/>
</dbReference>
<evidence type="ECO:0000256" key="4">
    <source>
        <dbReference type="PIRSR" id="PIRSR000097-3"/>
    </source>
</evidence>
<dbReference type="EMBL" id="BTGB01000005">
    <property type="protein sequence ID" value="GMM46930.1"/>
    <property type="molecule type" value="Genomic_DNA"/>
</dbReference>
<dbReference type="InterPro" id="IPR036812">
    <property type="entry name" value="NAD(P)_OxRdtase_dom_sf"/>
</dbReference>
<dbReference type="PRINTS" id="PR00069">
    <property type="entry name" value="ALDKETRDTASE"/>
</dbReference>
<protein>
    <submittedName>
        <fullName evidence="6">Aldo-keto reductase superfamily protein</fullName>
    </submittedName>
</protein>
<dbReference type="PANTHER" id="PTHR11732">
    <property type="entry name" value="ALDO/KETO REDUCTASE"/>
    <property type="match status" value="1"/>
</dbReference>
<name>A0AAV5R610_PICKL</name>
<dbReference type="Proteomes" id="UP001378960">
    <property type="component" value="Unassembled WGS sequence"/>
</dbReference>
<proteinExistence type="predicted"/>
<dbReference type="PROSITE" id="PS00062">
    <property type="entry name" value="ALDOKETO_REDUCTASE_2"/>
    <property type="match status" value="1"/>
</dbReference>
<organism evidence="6 7">
    <name type="scientific">Pichia kluyveri</name>
    <name type="common">Yeast</name>
    <dbReference type="NCBI Taxonomy" id="36015"/>
    <lineage>
        <taxon>Eukaryota</taxon>
        <taxon>Fungi</taxon>
        <taxon>Dikarya</taxon>
        <taxon>Ascomycota</taxon>
        <taxon>Saccharomycotina</taxon>
        <taxon>Pichiomycetes</taxon>
        <taxon>Pichiales</taxon>
        <taxon>Pichiaceae</taxon>
        <taxon>Pichia</taxon>
    </lineage>
</organism>
<dbReference type="Pfam" id="PF00248">
    <property type="entry name" value="Aldo_ket_red"/>
    <property type="match status" value="1"/>
</dbReference>
<comment type="caution">
    <text evidence="6">The sequence shown here is derived from an EMBL/GenBank/DDBJ whole genome shotgun (WGS) entry which is preliminary data.</text>
</comment>
<evidence type="ECO:0000256" key="3">
    <source>
        <dbReference type="PIRSR" id="PIRSR000097-2"/>
    </source>
</evidence>
<feature type="site" description="Lowers pKa of active site Tyr" evidence="4">
    <location>
        <position position="86"/>
    </location>
</feature>
<evidence type="ECO:0000256" key="1">
    <source>
        <dbReference type="ARBA" id="ARBA00023002"/>
    </source>
</evidence>
<keyword evidence="7" id="KW-1185">Reference proteome</keyword>
<dbReference type="PIRSF" id="PIRSF000097">
    <property type="entry name" value="AKR"/>
    <property type="match status" value="1"/>
</dbReference>
<keyword evidence="1" id="KW-0560">Oxidoreductase</keyword>
<accession>A0AAV5R610</accession>